<dbReference type="AlphaFoldDB" id="A0A7Y0E2S8"/>
<comment type="subcellular location">
    <subcellularLocation>
        <location evidence="3">Cytoplasm</location>
    </subcellularLocation>
</comment>
<keyword evidence="2 3" id="KW-0143">Chaperone</keyword>
<keyword evidence="1 3" id="KW-0996">Nickel insertion</keyword>
<keyword evidence="5" id="KW-1185">Reference proteome</keyword>
<reference evidence="4 5" key="1">
    <citation type="submission" date="2020-04" db="EMBL/GenBank/DDBJ databases">
        <title>Rhodospirillaceae bacterium KN72 isolated from deep sea.</title>
        <authorList>
            <person name="Zhang D.-C."/>
        </authorList>
    </citation>
    <scope>NUCLEOTIDE SEQUENCE [LARGE SCALE GENOMIC DNA]</scope>
    <source>
        <strain evidence="4 5">KN72</strain>
    </source>
</reference>
<evidence type="ECO:0000256" key="1">
    <source>
        <dbReference type="ARBA" id="ARBA00022988"/>
    </source>
</evidence>
<sequence length="219" mass="23231">MTDGNALLRLMTWMSPGFPVGAYTYSHGIEWVVESGDIKDGDDLTAWIGDLLESGSGRSDAVLCALAMQVDADLVELAELGLALSPTEERLLETEAQGQAFIRAVKSGWPDLVPDLPNGTVLPYPVAVGSVAAASGIPARQALAAYLHAFAANIISAGVRLVPLGQSDGVRALATLELAIDKLALWACGATMDDLWSFSPLSDIASMKHETQYTRLFRS</sequence>
<evidence type="ECO:0000256" key="2">
    <source>
        <dbReference type="ARBA" id="ARBA00023186"/>
    </source>
</evidence>
<dbReference type="GO" id="GO:0016151">
    <property type="term" value="F:nickel cation binding"/>
    <property type="evidence" value="ECO:0007669"/>
    <property type="project" value="UniProtKB-UniRule"/>
</dbReference>
<keyword evidence="3" id="KW-0963">Cytoplasm</keyword>
<protein>
    <recommendedName>
        <fullName evidence="3">Urease accessory protein UreF</fullName>
    </recommendedName>
</protein>
<dbReference type="InterPro" id="IPR002639">
    <property type="entry name" value="UreF"/>
</dbReference>
<dbReference type="InterPro" id="IPR038277">
    <property type="entry name" value="UreF_sf"/>
</dbReference>
<comment type="subunit">
    <text evidence="3">UreD, UreF and UreG form a complex that acts as a GTP-hydrolysis-dependent molecular chaperone, activating the urease apoprotein by helping to assemble the nickel containing metallocenter of UreC. The UreE protein probably delivers the nickel.</text>
</comment>
<dbReference type="GO" id="GO:0005737">
    <property type="term" value="C:cytoplasm"/>
    <property type="evidence" value="ECO:0007669"/>
    <property type="project" value="UniProtKB-SubCell"/>
</dbReference>
<dbReference type="PIRSF" id="PIRSF009467">
    <property type="entry name" value="Ureas_acces_UreF"/>
    <property type="match status" value="1"/>
</dbReference>
<evidence type="ECO:0000313" key="4">
    <source>
        <dbReference type="EMBL" id="NMM46174.1"/>
    </source>
</evidence>
<comment type="similarity">
    <text evidence="3">Belongs to the UreF family.</text>
</comment>
<dbReference type="Proteomes" id="UP000539372">
    <property type="component" value="Unassembled WGS sequence"/>
</dbReference>
<dbReference type="Gene3D" id="1.10.4190.10">
    <property type="entry name" value="Urease accessory protein UreF"/>
    <property type="match status" value="1"/>
</dbReference>
<dbReference type="PANTHER" id="PTHR33620">
    <property type="entry name" value="UREASE ACCESSORY PROTEIN F"/>
    <property type="match status" value="1"/>
</dbReference>
<dbReference type="EMBL" id="JABBNT010000005">
    <property type="protein sequence ID" value="NMM46174.1"/>
    <property type="molecule type" value="Genomic_DNA"/>
</dbReference>
<dbReference type="Pfam" id="PF01730">
    <property type="entry name" value="UreF"/>
    <property type="match status" value="1"/>
</dbReference>
<gene>
    <name evidence="3" type="primary">ureF</name>
    <name evidence="4" type="ORF">HH303_16905</name>
</gene>
<evidence type="ECO:0000256" key="3">
    <source>
        <dbReference type="HAMAP-Rule" id="MF_01385"/>
    </source>
</evidence>
<dbReference type="HAMAP" id="MF_01385">
    <property type="entry name" value="UreF"/>
    <property type="match status" value="1"/>
</dbReference>
<evidence type="ECO:0000313" key="5">
    <source>
        <dbReference type="Proteomes" id="UP000539372"/>
    </source>
</evidence>
<comment type="function">
    <text evidence="3">Required for maturation of urease via the functional incorporation of the urease nickel metallocenter.</text>
</comment>
<organism evidence="4 5">
    <name type="scientific">Pacificispira spongiicola</name>
    <dbReference type="NCBI Taxonomy" id="2729598"/>
    <lineage>
        <taxon>Bacteria</taxon>
        <taxon>Pseudomonadati</taxon>
        <taxon>Pseudomonadota</taxon>
        <taxon>Alphaproteobacteria</taxon>
        <taxon>Rhodospirillales</taxon>
        <taxon>Rhodospirillaceae</taxon>
        <taxon>Pacificispira</taxon>
    </lineage>
</organism>
<dbReference type="RefSeq" id="WP_169626550.1">
    <property type="nucleotide sequence ID" value="NZ_JABBNT010000005.1"/>
</dbReference>
<comment type="caution">
    <text evidence="4">The sequence shown here is derived from an EMBL/GenBank/DDBJ whole genome shotgun (WGS) entry which is preliminary data.</text>
</comment>
<accession>A0A7Y0E2S8</accession>
<name>A0A7Y0E2S8_9PROT</name>
<dbReference type="PANTHER" id="PTHR33620:SF1">
    <property type="entry name" value="UREASE ACCESSORY PROTEIN F"/>
    <property type="match status" value="1"/>
</dbReference>
<proteinExistence type="inferred from homology"/>